<name>A0A2T8IIE7_9POAL</name>
<dbReference type="Proteomes" id="UP000243499">
    <property type="component" value="Chromosome 6"/>
</dbReference>
<proteinExistence type="predicted"/>
<accession>A0A2T8IIE7</accession>
<feature type="region of interest" description="Disordered" evidence="1">
    <location>
        <begin position="80"/>
        <end position="110"/>
    </location>
</feature>
<organism evidence="2">
    <name type="scientific">Panicum hallii</name>
    <dbReference type="NCBI Taxonomy" id="206008"/>
    <lineage>
        <taxon>Eukaryota</taxon>
        <taxon>Viridiplantae</taxon>
        <taxon>Streptophyta</taxon>
        <taxon>Embryophyta</taxon>
        <taxon>Tracheophyta</taxon>
        <taxon>Spermatophyta</taxon>
        <taxon>Magnoliopsida</taxon>
        <taxon>Liliopsida</taxon>
        <taxon>Poales</taxon>
        <taxon>Poaceae</taxon>
        <taxon>PACMAD clade</taxon>
        <taxon>Panicoideae</taxon>
        <taxon>Panicodae</taxon>
        <taxon>Paniceae</taxon>
        <taxon>Panicinae</taxon>
        <taxon>Panicum</taxon>
        <taxon>Panicum sect. Panicum</taxon>
    </lineage>
</organism>
<dbReference type="Gramene" id="PVH37386">
    <property type="protein sequence ID" value="PVH37386"/>
    <property type="gene ID" value="PAHAL_6G300700"/>
</dbReference>
<sequence>MHASLIPLSKMQAAYFKMYEQLTYKMDEEAQANIRLKLPYIEEWRKRFNGNRLPEGIYYFKPKTYEVSEPEQQPHQLTFQEQVEQDKKRKKRRIIKNGQVPEASNCSQNGRCQEGNRAWDGCI</sequence>
<evidence type="ECO:0000256" key="1">
    <source>
        <dbReference type="SAM" id="MobiDB-lite"/>
    </source>
</evidence>
<dbReference type="AlphaFoldDB" id="A0A2T8IIE7"/>
<gene>
    <name evidence="2" type="ORF">PAHAL_6G300700</name>
</gene>
<evidence type="ECO:0000313" key="2">
    <source>
        <dbReference type="EMBL" id="PVH37386.1"/>
    </source>
</evidence>
<reference evidence="2" key="1">
    <citation type="submission" date="2018-04" db="EMBL/GenBank/DDBJ databases">
        <title>WGS assembly of Panicum hallii.</title>
        <authorList>
            <person name="Lovell J."/>
            <person name="Jenkins J."/>
            <person name="Lowry D."/>
            <person name="Mamidi S."/>
            <person name="Sreedasyam A."/>
            <person name="Weng X."/>
            <person name="Barry K."/>
            <person name="Bonette J."/>
            <person name="Campitelli B."/>
            <person name="Daum C."/>
            <person name="Gordon S."/>
            <person name="Gould B."/>
            <person name="Lipzen A."/>
            <person name="Macqueen A."/>
            <person name="Palacio-Mejia J."/>
            <person name="Plott C."/>
            <person name="Shakirov E."/>
            <person name="Shu S."/>
            <person name="Yoshinaga Y."/>
            <person name="Zane M."/>
            <person name="Rokhsar D."/>
            <person name="Grimwood J."/>
            <person name="Schmutz J."/>
            <person name="Juenger T."/>
        </authorList>
    </citation>
    <scope>NUCLEOTIDE SEQUENCE [LARGE SCALE GENOMIC DNA]</scope>
    <source>
        <strain evidence="2">FIL2</strain>
    </source>
</reference>
<dbReference type="EMBL" id="CM008051">
    <property type="protein sequence ID" value="PVH37386.1"/>
    <property type="molecule type" value="Genomic_DNA"/>
</dbReference>
<protein>
    <submittedName>
        <fullName evidence="2">Uncharacterized protein</fullName>
    </submittedName>
</protein>